<sequence length="252" mass="28536">MKTLLVALACIAGALAVPVNPTGEAPLWTRSGQWQGDIVLSPEQKVAIRSGRTGLINTYYRWGDRTIPYKLRDGDFNEAQAAIIRNSLEEYNTRTCVRVREATAADRDWVLVTREDSGCWSYVGRQGGQQQLNLQDNQWGTCLISGTVVHEFLHAFGFYHQQSATERDDYVQILWDNIQDGTAYNFDKYGADLISEFGVEYDTESVMHYDKYAFSKNGQPTIISIRDPNQSLGNNRGLTDRDILKLNRMYGC</sequence>
<evidence type="ECO:0000256" key="2">
    <source>
        <dbReference type="ARBA" id="ARBA00022723"/>
    </source>
</evidence>
<gene>
    <name evidence="13" type="ORF">R5R35_005258</name>
</gene>
<dbReference type="PANTHER" id="PTHR10127">
    <property type="entry name" value="DISCOIDIN, CUB, EGF, LAMININ , AND ZINC METALLOPROTEASE DOMAIN CONTAINING"/>
    <property type="match status" value="1"/>
</dbReference>
<keyword evidence="8" id="KW-1015">Disulfide bond</keyword>
<keyword evidence="3 11" id="KW-0732">Signal</keyword>
<keyword evidence="1 10" id="KW-0645">Protease</keyword>
<dbReference type="PANTHER" id="PTHR10127:SF814">
    <property type="entry name" value="MEPRIN A SUBUNIT BETA"/>
    <property type="match status" value="1"/>
</dbReference>
<protein>
    <recommendedName>
        <fullName evidence="11">Metalloendopeptidase</fullName>
        <ecNumber evidence="11">3.4.24.-</ecNumber>
    </recommendedName>
</protein>
<dbReference type="PRINTS" id="PR00480">
    <property type="entry name" value="ASTACIN"/>
</dbReference>
<comment type="caution">
    <text evidence="13">The sequence shown here is derived from an EMBL/GenBank/DDBJ whole genome shotgun (WGS) entry which is preliminary data.</text>
</comment>
<dbReference type="Proteomes" id="UP001378592">
    <property type="component" value="Unassembled WGS sequence"/>
</dbReference>
<reference evidence="13 14" key="1">
    <citation type="submission" date="2024-03" db="EMBL/GenBank/DDBJ databases">
        <title>The genome assembly and annotation of the cricket Gryllus longicercus Weissman &amp; Gray.</title>
        <authorList>
            <person name="Szrajer S."/>
            <person name="Gray D."/>
            <person name="Ylla G."/>
        </authorList>
    </citation>
    <scope>NUCLEOTIDE SEQUENCE [LARGE SCALE GENOMIC DNA]</scope>
    <source>
        <strain evidence="13">DAG 2021-001</strain>
        <tissue evidence="13">Whole body minus gut</tissue>
    </source>
</reference>
<evidence type="ECO:0000259" key="12">
    <source>
        <dbReference type="PROSITE" id="PS51864"/>
    </source>
</evidence>
<dbReference type="Pfam" id="PF01400">
    <property type="entry name" value="Astacin"/>
    <property type="match status" value="1"/>
</dbReference>
<evidence type="ECO:0000313" key="13">
    <source>
        <dbReference type="EMBL" id="KAK7866830.1"/>
    </source>
</evidence>
<keyword evidence="14" id="KW-1185">Reference proteome</keyword>
<dbReference type="Gene3D" id="3.40.390.10">
    <property type="entry name" value="Collagenase (Catalytic Domain)"/>
    <property type="match status" value="1"/>
</dbReference>
<dbReference type="SMART" id="SM00235">
    <property type="entry name" value="ZnMc"/>
    <property type="match status" value="1"/>
</dbReference>
<feature type="binding site" evidence="10">
    <location>
        <position position="154"/>
    </location>
    <ligand>
        <name>Zn(2+)</name>
        <dbReference type="ChEBI" id="CHEBI:29105"/>
        <note>catalytic</note>
    </ligand>
</feature>
<dbReference type="GO" id="GO:0004222">
    <property type="term" value="F:metalloendopeptidase activity"/>
    <property type="evidence" value="ECO:0007669"/>
    <property type="project" value="UniProtKB-UniRule"/>
</dbReference>
<feature type="active site" evidence="10">
    <location>
        <position position="151"/>
    </location>
</feature>
<name>A0AAN9VKX6_9ORTH</name>
<keyword evidence="4 10" id="KW-0378">Hydrolase</keyword>
<comment type="cofactor">
    <cofactor evidence="10 11">
        <name>Zn(2+)</name>
        <dbReference type="ChEBI" id="CHEBI:29105"/>
    </cofactor>
    <text evidence="10 11">Binds 1 zinc ion per subunit.</text>
</comment>
<dbReference type="FunFam" id="3.40.390.10:FF:000015">
    <property type="entry name" value="Meprin A subunit"/>
    <property type="match status" value="1"/>
</dbReference>
<dbReference type="PROSITE" id="PS51864">
    <property type="entry name" value="ASTACIN"/>
    <property type="match status" value="1"/>
</dbReference>
<dbReference type="InterPro" id="IPR006026">
    <property type="entry name" value="Peptidase_Metallo"/>
</dbReference>
<dbReference type="InterPro" id="IPR024079">
    <property type="entry name" value="MetalloPept_cat_dom_sf"/>
</dbReference>
<feature type="domain" description="Peptidase M12A" evidence="12">
    <location>
        <begin position="46"/>
        <end position="252"/>
    </location>
</feature>
<keyword evidence="7" id="KW-0865">Zymogen</keyword>
<evidence type="ECO:0000256" key="9">
    <source>
        <dbReference type="ARBA" id="ARBA00023180"/>
    </source>
</evidence>
<feature type="binding site" evidence="10">
    <location>
        <position position="150"/>
    </location>
    <ligand>
        <name>Zn(2+)</name>
        <dbReference type="ChEBI" id="CHEBI:29105"/>
        <note>catalytic</note>
    </ligand>
</feature>
<dbReference type="GO" id="GO:0008270">
    <property type="term" value="F:zinc ion binding"/>
    <property type="evidence" value="ECO:0007669"/>
    <property type="project" value="UniProtKB-UniRule"/>
</dbReference>
<feature type="binding site" evidence="10">
    <location>
        <position position="160"/>
    </location>
    <ligand>
        <name>Zn(2+)</name>
        <dbReference type="ChEBI" id="CHEBI:29105"/>
        <note>catalytic</note>
    </ligand>
</feature>
<evidence type="ECO:0000256" key="3">
    <source>
        <dbReference type="ARBA" id="ARBA00022729"/>
    </source>
</evidence>
<evidence type="ECO:0000256" key="11">
    <source>
        <dbReference type="RuleBase" id="RU361183"/>
    </source>
</evidence>
<keyword evidence="2 10" id="KW-0479">Metal-binding</keyword>
<evidence type="ECO:0000313" key="14">
    <source>
        <dbReference type="Proteomes" id="UP001378592"/>
    </source>
</evidence>
<dbReference type="SUPFAM" id="SSF55486">
    <property type="entry name" value="Metalloproteases ('zincins'), catalytic domain"/>
    <property type="match status" value="1"/>
</dbReference>
<evidence type="ECO:0000256" key="8">
    <source>
        <dbReference type="ARBA" id="ARBA00023157"/>
    </source>
</evidence>
<evidence type="ECO:0000256" key="5">
    <source>
        <dbReference type="ARBA" id="ARBA00022833"/>
    </source>
</evidence>
<accession>A0AAN9VKX6</accession>
<dbReference type="GO" id="GO:0006508">
    <property type="term" value="P:proteolysis"/>
    <property type="evidence" value="ECO:0007669"/>
    <property type="project" value="UniProtKB-KW"/>
</dbReference>
<organism evidence="13 14">
    <name type="scientific">Gryllus longicercus</name>
    <dbReference type="NCBI Taxonomy" id="2509291"/>
    <lineage>
        <taxon>Eukaryota</taxon>
        <taxon>Metazoa</taxon>
        <taxon>Ecdysozoa</taxon>
        <taxon>Arthropoda</taxon>
        <taxon>Hexapoda</taxon>
        <taxon>Insecta</taxon>
        <taxon>Pterygota</taxon>
        <taxon>Neoptera</taxon>
        <taxon>Polyneoptera</taxon>
        <taxon>Orthoptera</taxon>
        <taxon>Ensifera</taxon>
        <taxon>Gryllidea</taxon>
        <taxon>Grylloidea</taxon>
        <taxon>Gryllidae</taxon>
        <taxon>Gryllinae</taxon>
        <taxon>Gryllus</taxon>
    </lineage>
</organism>
<dbReference type="InterPro" id="IPR034035">
    <property type="entry name" value="Astacin-like_dom"/>
</dbReference>
<dbReference type="EC" id="3.4.24.-" evidence="11"/>
<evidence type="ECO:0000256" key="10">
    <source>
        <dbReference type="PROSITE-ProRule" id="PRU01211"/>
    </source>
</evidence>
<keyword evidence="9" id="KW-0325">Glycoprotein</keyword>
<evidence type="ECO:0000256" key="4">
    <source>
        <dbReference type="ARBA" id="ARBA00022801"/>
    </source>
</evidence>
<keyword evidence="5 10" id="KW-0862">Zinc</keyword>
<comment type="caution">
    <text evidence="10">Lacks conserved residue(s) required for the propagation of feature annotation.</text>
</comment>
<evidence type="ECO:0000256" key="7">
    <source>
        <dbReference type="ARBA" id="ARBA00023145"/>
    </source>
</evidence>
<evidence type="ECO:0000256" key="1">
    <source>
        <dbReference type="ARBA" id="ARBA00022670"/>
    </source>
</evidence>
<dbReference type="InterPro" id="IPR001506">
    <property type="entry name" value="Peptidase_M12A"/>
</dbReference>
<dbReference type="AlphaFoldDB" id="A0AAN9VKX6"/>
<feature type="signal peptide" evidence="11">
    <location>
        <begin position="1"/>
        <end position="16"/>
    </location>
</feature>
<feature type="chain" id="PRO_5042661869" description="Metalloendopeptidase" evidence="11">
    <location>
        <begin position="17"/>
        <end position="252"/>
    </location>
</feature>
<proteinExistence type="predicted"/>
<dbReference type="EMBL" id="JAZDUA010000135">
    <property type="protein sequence ID" value="KAK7866830.1"/>
    <property type="molecule type" value="Genomic_DNA"/>
</dbReference>
<evidence type="ECO:0000256" key="6">
    <source>
        <dbReference type="ARBA" id="ARBA00023049"/>
    </source>
</evidence>
<dbReference type="CDD" id="cd04280">
    <property type="entry name" value="ZnMc_astacin_like"/>
    <property type="match status" value="1"/>
</dbReference>
<keyword evidence="6 10" id="KW-0482">Metalloprotease</keyword>